<gene>
    <name evidence="7" type="ORF">E6P14_11170</name>
</gene>
<evidence type="ECO:0000313" key="8">
    <source>
        <dbReference type="Proteomes" id="UP000298722"/>
    </source>
</evidence>
<evidence type="ECO:0000256" key="4">
    <source>
        <dbReference type="ARBA" id="ARBA00023136"/>
    </source>
</evidence>
<feature type="domain" description="Yip1" evidence="6">
    <location>
        <begin position="15"/>
        <end position="242"/>
    </location>
</feature>
<feature type="transmembrane region" description="Helical" evidence="5">
    <location>
        <begin position="38"/>
        <end position="58"/>
    </location>
</feature>
<feature type="transmembrane region" description="Helical" evidence="5">
    <location>
        <begin position="155"/>
        <end position="174"/>
    </location>
</feature>
<feature type="transmembrane region" description="Helical" evidence="5">
    <location>
        <begin position="227"/>
        <end position="246"/>
    </location>
</feature>
<accession>A0A4V1EM56</accession>
<dbReference type="AlphaFoldDB" id="A0A4V1EM56"/>
<dbReference type="Pfam" id="PF04893">
    <property type="entry name" value="Yip1"/>
    <property type="match status" value="1"/>
</dbReference>
<evidence type="ECO:0000256" key="1">
    <source>
        <dbReference type="ARBA" id="ARBA00004141"/>
    </source>
</evidence>
<dbReference type="RefSeq" id="WP_049938921.1">
    <property type="nucleotide sequence ID" value="NC_006396.1"/>
</dbReference>
<dbReference type="EMBL" id="CP039138">
    <property type="protein sequence ID" value="QCP91381.1"/>
    <property type="molecule type" value="Genomic_DNA"/>
</dbReference>
<feature type="transmembrane region" description="Helical" evidence="5">
    <location>
        <begin position="113"/>
        <end position="135"/>
    </location>
</feature>
<sequence length="247" mass="25920">MAEHTPEMPSTIRTFLLRPGAFFEQRRDQLNGFRGSGLAFGIAIVVTVVLGLALRLFAVQFTGTVERDNPARPPEQMCEDGGVGGITVSGCDEPATRTVEVGSLIWDYATETLPGLFIGFIIVWVGLLLGLYVGAKLAGGSGRFGETAEITAWGLLPSVVGVVAGGAALVFFAASTDLSASSPELLLEQVRRLQNGLSGFVFLAIQVGTAAWQAYVWAGGLRVVHEISRYAAVAIAVIAATLPVIAA</sequence>
<evidence type="ECO:0000256" key="2">
    <source>
        <dbReference type="ARBA" id="ARBA00022692"/>
    </source>
</evidence>
<dbReference type="Proteomes" id="UP000298722">
    <property type="component" value="Chromosome"/>
</dbReference>
<evidence type="ECO:0000256" key="5">
    <source>
        <dbReference type="SAM" id="Phobius"/>
    </source>
</evidence>
<feature type="transmembrane region" description="Helical" evidence="5">
    <location>
        <begin position="195"/>
        <end position="215"/>
    </location>
</feature>
<keyword evidence="3 5" id="KW-1133">Transmembrane helix</keyword>
<name>A0A4V1EM56_HALMA</name>
<comment type="subcellular location">
    <subcellularLocation>
        <location evidence="1">Membrane</location>
        <topology evidence="1">Multi-pass membrane protein</topology>
    </subcellularLocation>
</comment>
<evidence type="ECO:0000256" key="3">
    <source>
        <dbReference type="ARBA" id="ARBA00022989"/>
    </source>
</evidence>
<evidence type="ECO:0000259" key="6">
    <source>
        <dbReference type="Pfam" id="PF04893"/>
    </source>
</evidence>
<evidence type="ECO:0000313" key="7">
    <source>
        <dbReference type="EMBL" id="QCP91381.1"/>
    </source>
</evidence>
<keyword evidence="4 5" id="KW-0472">Membrane</keyword>
<protein>
    <submittedName>
        <fullName evidence="7">YIP1 family protein</fullName>
    </submittedName>
</protein>
<dbReference type="InterPro" id="IPR006977">
    <property type="entry name" value="Yip1_dom"/>
</dbReference>
<proteinExistence type="predicted"/>
<dbReference type="GO" id="GO:0016020">
    <property type="term" value="C:membrane"/>
    <property type="evidence" value="ECO:0007669"/>
    <property type="project" value="UniProtKB-SubCell"/>
</dbReference>
<reference evidence="7 8" key="1">
    <citation type="submission" date="2019-04" db="EMBL/GenBank/DDBJ databases">
        <title>Methylomes of two halophilic Archaea, Haloarcula marismortui and Haloferax mediterranei.</title>
        <authorList>
            <person name="DasSarma S."/>
            <person name="DasSarma P."/>
            <person name="DasSarma S."/>
            <person name="Fomenkov A."/>
            <person name="Vincze T."/>
            <person name="Anton B.P."/>
            <person name="Roberts R.J."/>
        </authorList>
    </citation>
    <scope>NUCLEOTIDE SEQUENCE [LARGE SCALE GENOMIC DNA]</scope>
    <source>
        <strain evidence="7 8">ATCC 43049</strain>
    </source>
</reference>
<organism evidence="7 8">
    <name type="scientific">Haloarcula marismortui (strain ATCC 43049 / DSM 3752 / JCM 8966 / VKM B-1809)</name>
    <name type="common">Halobacterium marismortui</name>
    <dbReference type="NCBI Taxonomy" id="272569"/>
    <lineage>
        <taxon>Archaea</taxon>
        <taxon>Methanobacteriati</taxon>
        <taxon>Methanobacteriota</taxon>
        <taxon>Stenosarchaea group</taxon>
        <taxon>Halobacteria</taxon>
        <taxon>Halobacteriales</taxon>
        <taxon>Haloarculaceae</taxon>
        <taxon>Haloarcula</taxon>
    </lineage>
</organism>
<dbReference type="GeneID" id="40152723"/>
<keyword evidence="2 5" id="KW-0812">Transmembrane</keyword>